<evidence type="ECO:0000313" key="2">
    <source>
        <dbReference type="Proteomes" id="UP000789405"/>
    </source>
</evidence>
<dbReference type="EMBL" id="CAJVPY010024411">
    <property type="protein sequence ID" value="CAG8786658.1"/>
    <property type="molecule type" value="Genomic_DNA"/>
</dbReference>
<evidence type="ECO:0000313" key="1">
    <source>
        <dbReference type="EMBL" id="CAG8786658.1"/>
    </source>
</evidence>
<gene>
    <name evidence="1" type="ORF">DERYTH_LOCUS20549</name>
</gene>
<accession>A0A9N9P3H2</accession>
<name>A0A9N9P3H2_9GLOM</name>
<proteinExistence type="predicted"/>
<reference evidence="1" key="1">
    <citation type="submission" date="2021-06" db="EMBL/GenBank/DDBJ databases">
        <authorList>
            <person name="Kallberg Y."/>
            <person name="Tangrot J."/>
            <person name="Rosling A."/>
        </authorList>
    </citation>
    <scope>NUCLEOTIDE SEQUENCE</scope>
    <source>
        <strain evidence="1">MA453B</strain>
    </source>
</reference>
<feature type="non-terminal residue" evidence="1">
    <location>
        <position position="90"/>
    </location>
</feature>
<organism evidence="1 2">
    <name type="scientific">Dentiscutata erythropus</name>
    <dbReference type="NCBI Taxonomy" id="1348616"/>
    <lineage>
        <taxon>Eukaryota</taxon>
        <taxon>Fungi</taxon>
        <taxon>Fungi incertae sedis</taxon>
        <taxon>Mucoromycota</taxon>
        <taxon>Glomeromycotina</taxon>
        <taxon>Glomeromycetes</taxon>
        <taxon>Diversisporales</taxon>
        <taxon>Gigasporaceae</taxon>
        <taxon>Dentiscutata</taxon>
    </lineage>
</organism>
<feature type="non-terminal residue" evidence="1">
    <location>
        <position position="1"/>
    </location>
</feature>
<keyword evidence="2" id="KW-1185">Reference proteome</keyword>
<dbReference type="Proteomes" id="UP000789405">
    <property type="component" value="Unassembled WGS sequence"/>
</dbReference>
<dbReference type="AlphaFoldDB" id="A0A9N9P3H2"/>
<protein>
    <submittedName>
        <fullName evidence="1">7576_t:CDS:1</fullName>
    </submittedName>
</protein>
<comment type="caution">
    <text evidence="1">The sequence shown here is derived from an EMBL/GenBank/DDBJ whole genome shotgun (WGS) entry which is preliminary data.</text>
</comment>
<sequence length="90" mass="10334">VDCYKSSVNLIPSFTESNHTYFEMEASSIISEEAPIPRNIPDVLYLYTKNSAIRLNDINEIIFFFAYFLADNSEEILSASIFELTTNPQR</sequence>